<evidence type="ECO:0000313" key="2">
    <source>
        <dbReference type="Proteomes" id="UP000028524"/>
    </source>
</evidence>
<organism evidence="1 2">
    <name type="scientific">Stachybotrys chlorohalonatus (strain IBT 40285)</name>
    <dbReference type="NCBI Taxonomy" id="1283841"/>
    <lineage>
        <taxon>Eukaryota</taxon>
        <taxon>Fungi</taxon>
        <taxon>Dikarya</taxon>
        <taxon>Ascomycota</taxon>
        <taxon>Pezizomycotina</taxon>
        <taxon>Sordariomycetes</taxon>
        <taxon>Hypocreomycetidae</taxon>
        <taxon>Hypocreales</taxon>
        <taxon>Stachybotryaceae</taxon>
        <taxon>Stachybotrys</taxon>
    </lineage>
</organism>
<dbReference type="OrthoDB" id="4979667at2759"/>
<name>A0A084QGX4_STAC4</name>
<dbReference type="AlphaFoldDB" id="A0A084QGX4"/>
<evidence type="ECO:0000313" key="1">
    <source>
        <dbReference type="EMBL" id="KFA63209.1"/>
    </source>
</evidence>
<dbReference type="Proteomes" id="UP000028524">
    <property type="component" value="Unassembled WGS sequence"/>
</dbReference>
<protein>
    <recommendedName>
        <fullName evidence="3">HAT C-terminal dimerisation domain-containing protein</fullName>
    </recommendedName>
</protein>
<proteinExistence type="predicted"/>
<dbReference type="EMBL" id="KL660752">
    <property type="protein sequence ID" value="KFA63209.1"/>
    <property type="molecule type" value="Genomic_DNA"/>
</dbReference>
<reference evidence="1 2" key="1">
    <citation type="journal article" date="2014" name="BMC Genomics">
        <title>Comparative genome sequencing reveals chemotype-specific gene clusters in the toxigenic black mold Stachybotrys.</title>
        <authorList>
            <person name="Semeiks J."/>
            <person name="Borek D."/>
            <person name="Otwinowski Z."/>
            <person name="Grishin N.V."/>
        </authorList>
    </citation>
    <scope>NUCLEOTIDE SEQUENCE [LARGE SCALE GENOMIC DNA]</scope>
    <source>
        <strain evidence="1 2">IBT 40285</strain>
    </source>
</reference>
<dbReference type="HOGENOM" id="CLU_2706431_0_0_1"/>
<gene>
    <name evidence="1" type="ORF">S40285_09666</name>
</gene>
<dbReference type="OMA" id="GIKACRM"/>
<accession>A0A084QGX4</accession>
<evidence type="ECO:0008006" key="3">
    <source>
        <dbReference type="Google" id="ProtNLM"/>
    </source>
</evidence>
<keyword evidence="2" id="KW-1185">Reference proteome</keyword>
<dbReference type="InParanoid" id="A0A084QGX4"/>
<sequence>MRPVGIKACRMHCRGHILNLVARAFLFGKDAESFELESDINNLRDLAEQDFDHWRAKGLIGKLNKIVLSRANV</sequence>